<gene>
    <name evidence="1" type="ORF">S06H3_16794</name>
</gene>
<organism evidence="1">
    <name type="scientific">marine sediment metagenome</name>
    <dbReference type="NCBI Taxonomy" id="412755"/>
    <lineage>
        <taxon>unclassified sequences</taxon>
        <taxon>metagenomes</taxon>
        <taxon>ecological metagenomes</taxon>
    </lineage>
</organism>
<comment type="caution">
    <text evidence="1">The sequence shown here is derived from an EMBL/GenBank/DDBJ whole genome shotgun (WGS) entry which is preliminary data.</text>
</comment>
<reference evidence="1" key="1">
    <citation type="journal article" date="2014" name="Front. Microbiol.">
        <title>High frequency of phylogenetically diverse reductive dehalogenase-homologous genes in deep subseafloor sedimentary metagenomes.</title>
        <authorList>
            <person name="Kawai M."/>
            <person name="Futagami T."/>
            <person name="Toyoda A."/>
            <person name="Takaki Y."/>
            <person name="Nishi S."/>
            <person name="Hori S."/>
            <person name="Arai W."/>
            <person name="Tsubouchi T."/>
            <person name="Morono Y."/>
            <person name="Uchiyama I."/>
            <person name="Ito T."/>
            <person name="Fujiyama A."/>
            <person name="Inagaki F."/>
            <person name="Takami H."/>
        </authorList>
    </citation>
    <scope>NUCLEOTIDE SEQUENCE</scope>
    <source>
        <strain evidence="1">Expedition CK06-06</strain>
    </source>
</reference>
<sequence>MDGKKFFAVTSLTFGKGGEIEELKGKGFIFTDIVLYEKTKSLNEFLNISGKNNNIFSPETLKRLRNLIPSIPKAESPASKEFKEYQKEIERGMGSINRDIYSRIISVINEVIPMRYNFAEAELRNMDIDSSIASVDRKLGSLERMSDKDKESMRFKSFSKWVKNDPKSIRISKEQELHLDGYAAEKKLLHLKKQSWCFSVNF</sequence>
<accession>X1K8Z2</accession>
<dbReference type="AlphaFoldDB" id="X1K8Z2"/>
<proteinExistence type="predicted"/>
<name>X1K8Z2_9ZZZZ</name>
<protein>
    <submittedName>
        <fullName evidence="1">Uncharacterized protein</fullName>
    </submittedName>
</protein>
<dbReference type="EMBL" id="BARV01008342">
    <property type="protein sequence ID" value="GAI03073.1"/>
    <property type="molecule type" value="Genomic_DNA"/>
</dbReference>
<evidence type="ECO:0000313" key="1">
    <source>
        <dbReference type="EMBL" id="GAI03073.1"/>
    </source>
</evidence>